<keyword evidence="2" id="KW-1185">Reference proteome</keyword>
<comment type="caution">
    <text evidence="1">The sequence shown here is derived from an EMBL/GenBank/DDBJ whole genome shotgun (WGS) entry which is preliminary data.</text>
</comment>
<gene>
    <name evidence="1" type="ORF">AWC04_03655</name>
</gene>
<dbReference type="AlphaFoldDB" id="A0A1X1RJ09"/>
<accession>A0A1X1RJ09</accession>
<dbReference type="Proteomes" id="UP000193484">
    <property type="component" value="Unassembled WGS sequence"/>
</dbReference>
<reference evidence="1 2" key="1">
    <citation type="submission" date="2016-01" db="EMBL/GenBank/DDBJ databases">
        <title>The new phylogeny of the genus Mycobacterium.</title>
        <authorList>
            <person name="Tarcisio F."/>
            <person name="Conor M."/>
            <person name="Antonella G."/>
            <person name="Elisabetta G."/>
            <person name="Giulia F.S."/>
            <person name="Sara T."/>
            <person name="Anna F."/>
            <person name="Clotilde B."/>
            <person name="Roberto B."/>
            <person name="Veronica D.S."/>
            <person name="Fabio R."/>
            <person name="Monica P."/>
            <person name="Olivier J."/>
            <person name="Enrico T."/>
            <person name="Nicola S."/>
        </authorList>
    </citation>
    <scope>NUCLEOTIDE SEQUENCE [LARGE SCALE GENOMIC DNA]</scope>
    <source>
        <strain evidence="1 2">DSM 44179</strain>
    </source>
</reference>
<dbReference type="OrthoDB" id="9878590at2"/>
<sequence>MSIIRDVNVAPDGDGFTVQIGDEPPIRLGRVELILLRVQSDKLLASDQVLHEYLVTAERIVKGIVNDDPKTAAECSLTADDVLTLRDMRHRISFLTRWRAGDPLLGSPSQR</sequence>
<dbReference type="RefSeq" id="WP_085093203.1">
    <property type="nucleotide sequence ID" value="NZ_AP022603.1"/>
</dbReference>
<evidence type="ECO:0000313" key="1">
    <source>
        <dbReference type="EMBL" id="ORV07518.1"/>
    </source>
</evidence>
<protein>
    <submittedName>
        <fullName evidence="1">Uncharacterized protein</fullName>
    </submittedName>
</protein>
<name>A0A1X1RJ09_MYCFA</name>
<organism evidence="1 2">
    <name type="scientific">Mycolicibacterium fallax</name>
    <name type="common">Mycobacterium fallax</name>
    <dbReference type="NCBI Taxonomy" id="1793"/>
    <lineage>
        <taxon>Bacteria</taxon>
        <taxon>Bacillati</taxon>
        <taxon>Actinomycetota</taxon>
        <taxon>Actinomycetes</taxon>
        <taxon>Mycobacteriales</taxon>
        <taxon>Mycobacteriaceae</taxon>
        <taxon>Mycolicibacterium</taxon>
    </lineage>
</organism>
<dbReference type="STRING" id="1793.AWC04_03655"/>
<proteinExistence type="predicted"/>
<evidence type="ECO:0000313" key="2">
    <source>
        <dbReference type="Proteomes" id="UP000193484"/>
    </source>
</evidence>
<dbReference type="EMBL" id="LQOJ01000019">
    <property type="protein sequence ID" value="ORV07518.1"/>
    <property type="molecule type" value="Genomic_DNA"/>
</dbReference>